<evidence type="ECO:0000313" key="1">
    <source>
        <dbReference type="EMBL" id="AZT96050.1"/>
    </source>
</evidence>
<evidence type="ECO:0000313" key="2">
    <source>
        <dbReference type="Proteomes" id="UP000282731"/>
    </source>
</evidence>
<name>A0A3Q9NVN5_BREAU</name>
<accession>A0A3Q9NVN5</accession>
<dbReference type="Proteomes" id="UP000282731">
    <property type="component" value="Chromosome"/>
</dbReference>
<dbReference type="EMBL" id="CP025334">
    <property type="protein sequence ID" value="AZT96050.1"/>
    <property type="molecule type" value="Genomic_DNA"/>
</dbReference>
<organism evidence="1 2">
    <name type="scientific">Brevibacterium aurantiacum</name>
    <dbReference type="NCBI Taxonomy" id="273384"/>
    <lineage>
        <taxon>Bacteria</taxon>
        <taxon>Bacillati</taxon>
        <taxon>Actinomycetota</taxon>
        <taxon>Actinomycetes</taxon>
        <taxon>Micrococcales</taxon>
        <taxon>Brevibacteriaceae</taxon>
        <taxon>Brevibacterium</taxon>
    </lineage>
</organism>
<sequence>MENRQLKLSSQILMTPIWSGSQIRRKLSQEKRCFHLLVKNARLALVSSSIKYLRNEKYFQLTIAV</sequence>
<reference evidence="1 2" key="2">
    <citation type="submission" date="2019-01" db="EMBL/GenBank/DDBJ databases">
        <title>Comparative genomic analysis of Brevibacterium aurantiacum sheds light on its evolution and its adaptation to smear-ripened cheeses.</title>
        <authorList>
            <person name="Moineau S."/>
        </authorList>
    </citation>
    <scope>NUCLEOTIDE SEQUENCE [LARGE SCALE GENOMIC DNA]</scope>
    <source>
        <strain evidence="1 2">SMQ-1420</strain>
    </source>
</reference>
<protein>
    <submittedName>
        <fullName evidence="1">Uncharacterized protein</fullName>
    </submittedName>
</protein>
<reference evidence="1 2" key="1">
    <citation type="submission" date="2017-12" db="EMBL/GenBank/DDBJ databases">
        <authorList>
            <person name="Levesque S."/>
        </authorList>
    </citation>
    <scope>NUCLEOTIDE SEQUENCE [LARGE SCALE GENOMIC DNA]</scope>
    <source>
        <strain evidence="1 2">SMQ-1420</strain>
    </source>
</reference>
<gene>
    <name evidence="1" type="ORF">CXR27_02760</name>
</gene>
<proteinExistence type="predicted"/>
<dbReference type="AlphaFoldDB" id="A0A3Q9NVN5"/>